<organism evidence="3 4">
    <name type="scientific">Paragonimus skrjabini miyazakii</name>
    <dbReference type="NCBI Taxonomy" id="59628"/>
    <lineage>
        <taxon>Eukaryota</taxon>
        <taxon>Metazoa</taxon>
        <taxon>Spiralia</taxon>
        <taxon>Lophotrochozoa</taxon>
        <taxon>Platyhelminthes</taxon>
        <taxon>Trematoda</taxon>
        <taxon>Digenea</taxon>
        <taxon>Plagiorchiida</taxon>
        <taxon>Troglotremata</taxon>
        <taxon>Troglotrematidae</taxon>
        <taxon>Paragonimus</taxon>
    </lineage>
</organism>
<dbReference type="Pfam" id="PF25356">
    <property type="entry name" value="PH_trem"/>
    <property type="match status" value="1"/>
</dbReference>
<dbReference type="InterPro" id="IPR057376">
    <property type="entry name" value="PH_trem"/>
</dbReference>
<proteinExistence type="predicted"/>
<feature type="compositionally biased region" description="Basic and acidic residues" evidence="1">
    <location>
        <begin position="137"/>
        <end position="147"/>
    </location>
</feature>
<dbReference type="AlphaFoldDB" id="A0A8S9Z9B5"/>
<dbReference type="EMBL" id="JTDE01000756">
    <property type="protein sequence ID" value="KAF7260408.1"/>
    <property type="molecule type" value="Genomic_DNA"/>
</dbReference>
<feature type="region of interest" description="Disordered" evidence="1">
    <location>
        <begin position="127"/>
        <end position="150"/>
    </location>
</feature>
<sequence>MNGYADRVGYFEDRIRLTGFKICRNIEREIRDNAASLMQGSVNIHTSASLKLVCFQESLFFSPPLYINNTYHRQDIPHRNILGFFLAPTFNTRLILVVQEKPNQNISLYGIQLSSPKKTQELSAILGEVSTSASSDRTGERSPRKSSEQTIKTVTVIPATAYRPRKDNQSENHSTTKAVQYKTIDASPAKVVRSELLWDNGFHSASPVLKKVTDTNLENGYNSPVSNGSKKSVSRSPVKIPGIVSSDIENDWDDIRPISCAPTDDNDELISIGYYNDETDASENTRVHLLQPRQVNSAGITAQPNAWMENITYISNDPKKGSHVTAHGSIYMYVAQQVNPRTEKRSNL</sequence>
<evidence type="ECO:0000313" key="4">
    <source>
        <dbReference type="Proteomes" id="UP000822476"/>
    </source>
</evidence>
<evidence type="ECO:0000259" key="2">
    <source>
        <dbReference type="Pfam" id="PF25356"/>
    </source>
</evidence>
<evidence type="ECO:0000256" key="1">
    <source>
        <dbReference type="SAM" id="MobiDB-lite"/>
    </source>
</evidence>
<keyword evidence="4" id="KW-1185">Reference proteome</keyword>
<dbReference type="OrthoDB" id="6229471at2759"/>
<evidence type="ECO:0000313" key="3">
    <source>
        <dbReference type="EMBL" id="KAF7260408.1"/>
    </source>
</evidence>
<gene>
    <name evidence="3" type="ORF">EG68_02000</name>
</gene>
<feature type="domain" description="Trematode PH-like" evidence="2">
    <location>
        <begin position="8"/>
        <end position="133"/>
    </location>
</feature>
<name>A0A8S9Z9B5_9TREM</name>
<accession>A0A8S9Z9B5</accession>
<comment type="caution">
    <text evidence="3">The sequence shown here is derived from an EMBL/GenBank/DDBJ whole genome shotgun (WGS) entry which is preliminary data.</text>
</comment>
<reference evidence="3" key="1">
    <citation type="submission" date="2019-07" db="EMBL/GenBank/DDBJ databases">
        <title>Annotation for the trematode Paragonimus miyazaki's.</title>
        <authorList>
            <person name="Choi Y.-J."/>
        </authorList>
    </citation>
    <scope>NUCLEOTIDE SEQUENCE</scope>
    <source>
        <strain evidence="3">Japan</strain>
    </source>
</reference>
<dbReference type="Proteomes" id="UP000822476">
    <property type="component" value="Unassembled WGS sequence"/>
</dbReference>
<protein>
    <recommendedName>
        <fullName evidence="2">Trematode PH-like domain-containing protein</fullName>
    </recommendedName>
</protein>